<dbReference type="GO" id="GO:0016787">
    <property type="term" value="F:hydrolase activity"/>
    <property type="evidence" value="ECO:0007669"/>
    <property type="project" value="UniProtKB-KW"/>
</dbReference>
<dbReference type="GO" id="GO:0046961">
    <property type="term" value="F:proton-transporting ATPase activity, rotational mechanism"/>
    <property type="evidence" value="ECO:0007669"/>
    <property type="project" value="InterPro"/>
</dbReference>
<dbReference type="PATRIC" id="fig|1286171.3.peg.293"/>
<dbReference type="OrthoDB" id="46791at2"/>
<dbReference type="Proteomes" id="UP000019591">
    <property type="component" value="Chromosome"/>
</dbReference>
<comment type="similarity">
    <text evidence="1">Belongs to the V-ATPase F subunit family.</text>
</comment>
<dbReference type="eggNOG" id="COG1436">
    <property type="taxonomic scope" value="Bacteria"/>
</dbReference>
<dbReference type="KEGG" id="eac:EAL2_c03530"/>
<evidence type="ECO:0000256" key="2">
    <source>
        <dbReference type="ARBA" id="ARBA00022448"/>
    </source>
</evidence>
<evidence type="ECO:0000256" key="1">
    <source>
        <dbReference type="ARBA" id="ARBA00010148"/>
    </source>
</evidence>
<dbReference type="Pfam" id="PF01990">
    <property type="entry name" value="ATP-synt_F"/>
    <property type="match status" value="1"/>
</dbReference>
<dbReference type="RefSeq" id="WP_025434694.1">
    <property type="nucleotide sequence ID" value="NZ_CP007452.1"/>
</dbReference>
<dbReference type="InterPro" id="IPR008218">
    <property type="entry name" value="ATPase_V1-cplx_f_g_su"/>
</dbReference>
<dbReference type="EMBL" id="CP007452">
    <property type="protein sequence ID" value="AHM55656.1"/>
    <property type="molecule type" value="Genomic_DNA"/>
</dbReference>
<gene>
    <name evidence="4" type="ORF">EAL2_c03530</name>
</gene>
<protein>
    <submittedName>
        <fullName evidence="4">Archaeal/vacuolar-type H+-ATPase subunit F</fullName>
        <ecNumber evidence="4">3.6.3.14</ecNumber>
    </submittedName>
</protein>
<proteinExistence type="inferred from homology"/>
<sequence>MRSFVISDDSDTLLAMRIAGIDGVMARERSEILKAVDMAVADEGIGILIITETASKKIPERISAVKLSAKRPLIVEIPSRKGSIKPPDYITSYIRDSIGIKI</sequence>
<dbReference type="InterPro" id="IPR036906">
    <property type="entry name" value="ATPase_V1_fsu_sf"/>
</dbReference>
<keyword evidence="3" id="KW-0406">Ion transport</keyword>
<reference evidence="4 5" key="1">
    <citation type="journal article" date="2014" name="Genome Announc.">
        <title>Complete Genome Sequence of Amino Acid-Utilizing Eubacterium acidaminophilum al-2 (DSM 3953).</title>
        <authorList>
            <person name="Poehlein A."/>
            <person name="Andreesen J.R."/>
            <person name="Daniel R."/>
        </authorList>
    </citation>
    <scope>NUCLEOTIDE SEQUENCE [LARGE SCALE GENOMIC DNA]</scope>
    <source>
        <strain evidence="4 5">DSM 3953</strain>
    </source>
</reference>
<keyword evidence="2" id="KW-0813">Transport</keyword>
<keyword evidence="5" id="KW-1185">Reference proteome</keyword>
<dbReference type="SUPFAM" id="SSF159468">
    <property type="entry name" value="AtpF-like"/>
    <property type="match status" value="1"/>
</dbReference>
<dbReference type="AlphaFoldDB" id="W8U3X8"/>
<evidence type="ECO:0000313" key="4">
    <source>
        <dbReference type="EMBL" id="AHM55656.1"/>
    </source>
</evidence>
<keyword evidence="4" id="KW-0378">Hydrolase</keyword>
<organism evidence="4 5">
    <name type="scientific">Peptoclostridium acidaminophilum DSM 3953</name>
    <dbReference type="NCBI Taxonomy" id="1286171"/>
    <lineage>
        <taxon>Bacteria</taxon>
        <taxon>Bacillati</taxon>
        <taxon>Bacillota</taxon>
        <taxon>Clostridia</taxon>
        <taxon>Peptostreptococcales</taxon>
        <taxon>Peptoclostridiaceae</taxon>
        <taxon>Peptoclostridium</taxon>
    </lineage>
</organism>
<name>W8U3X8_PEPAC</name>
<dbReference type="STRING" id="1286171.EAL2_c03530"/>
<dbReference type="HOGENOM" id="CLU_135754_2_1_9"/>
<dbReference type="Gene3D" id="3.40.50.10580">
    <property type="entry name" value="ATPase, V1 complex, subunit F"/>
    <property type="match status" value="1"/>
</dbReference>
<evidence type="ECO:0000313" key="5">
    <source>
        <dbReference type="Proteomes" id="UP000019591"/>
    </source>
</evidence>
<accession>W8U3X8</accession>
<dbReference type="EC" id="3.6.3.14" evidence="4"/>
<evidence type="ECO:0000256" key="3">
    <source>
        <dbReference type="ARBA" id="ARBA00023065"/>
    </source>
</evidence>